<accession>A0A3P7XM41</accession>
<protein>
    <submittedName>
        <fullName evidence="1">Uncharacterized protein</fullName>
    </submittedName>
</protein>
<dbReference type="AlphaFoldDB" id="A0A3P7XM41"/>
<gene>
    <name evidence="1" type="ORF">SMTD_LOCUS1081</name>
</gene>
<dbReference type="EMBL" id="UZAL01001112">
    <property type="protein sequence ID" value="VDO75296.1"/>
    <property type="molecule type" value="Genomic_DNA"/>
</dbReference>
<proteinExistence type="predicted"/>
<reference evidence="1 2" key="1">
    <citation type="submission" date="2018-11" db="EMBL/GenBank/DDBJ databases">
        <authorList>
            <consortium name="Pathogen Informatics"/>
        </authorList>
    </citation>
    <scope>NUCLEOTIDE SEQUENCE [LARGE SCALE GENOMIC DNA]</scope>
    <source>
        <strain>Denwood</strain>
        <strain evidence="2">Zambia</strain>
    </source>
</reference>
<dbReference type="Proteomes" id="UP000269396">
    <property type="component" value="Unassembled WGS sequence"/>
</dbReference>
<name>A0A3P7XM41_9TREM</name>
<evidence type="ECO:0000313" key="2">
    <source>
        <dbReference type="Proteomes" id="UP000269396"/>
    </source>
</evidence>
<organism evidence="1 2">
    <name type="scientific">Schistosoma mattheei</name>
    <dbReference type="NCBI Taxonomy" id="31246"/>
    <lineage>
        <taxon>Eukaryota</taxon>
        <taxon>Metazoa</taxon>
        <taxon>Spiralia</taxon>
        <taxon>Lophotrochozoa</taxon>
        <taxon>Platyhelminthes</taxon>
        <taxon>Trematoda</taxon>
        <taxon>Digenea</taxon>
        <taxon>Strigeidida</taxon>
        <taxon>Schistosomatoidea</taxon>
        <taxon>Schistosomatidae</taxon>
        <taxon>Schistosoma</taxon>
    </lineage>
</organism>
<sequence>MHTLFIQFSSSPFRFSWLCETVFVTSFKRIMDNIFESWALQTSCKIFSCLLDRDDFNFSTSF</sequence>
<keyword evidence="2" id="KW-1185">Reference proteome</keyword>
<evidence type="ECO:0000313" key="1">
    <source>
        <dbReference type="EMBL" id="VDO75296.1"/>
    </source>
</evidence>